<proteinExistence type="predicted"/>
<protein>
    <submittedName>
        <fullName evidence="2">DUF3899 domain-containing protein</fullName>
    </submittedName>
</protein>
<keyword evidence="1" id="KW-1133">Transmembrane helix</keyword>
<dbReference type="Proteomes" id="UP001199916">
    <property type="component" value="Unassembled WGS sequence"/>
</dbReference>
<accession>A0ABS8YL15</accession>
<evidence type="ECO:0000313" key="2">
    <source>
        <dbReference type="EMBL" id="MCE5171045.1"/>
    </source>
</evidence>
<organism evidence="2 3">
    <name type="scientific">Paenibacillus profundus</name>
    <dbReference type="NCBI Taxonomy" id="1173085"/>
    <lineage>
        <taxon>Bacteria</taxon>
        <taxon>Bacillati</taxon>
        <taxon>Bacillota</taxon>
        <taxon>Bacilli</taxon>
        <taxon>Bacillales</taxon>
        <taxon>Paenibacillaceae</taxon>
        <taxon>Paenibacillus</taxon>
    </lineage>
</organism>
<dbReference type="EMBL" id="JAJNBZ010000014">
    <property type="protein sequence ID" value="MCE5171045.1"/>
    <property type="molecule type" value="Genomic_DNA"/>
</dbReference>
<gene>
    <name evidence="2" type="ORF">LQV63_17225</name>
</gene>
<feature type="transmembrane region" description="Helical" evidence="1">
    <location>
        <begin position="107"/>
        <end position="125"/>
    </location>
</feature>
<reference evidence="2 3" key="1">
    <citation type="submission" date="2021-11" db="EMBL/GenBank/DDBJ databases">
        <title>Draft genome sequence of Paenibacillus profundus YoMME, a new Gram-positive bacteria with exoelectrogenic properties.</title>
        <authorList>
            <person name="Hubenova Y."/>
            <person name="Hubenova E."/>
            <person name="Manasiev Y."/>
            <person name="Peykov S."/>
            <person name="Mitov M."/>
        </authorList>
    </citation>
    <scope>NUCLEOTIDE SEQUENCE [LARGE SCALE GENOMIC DNA]</scope>
    <source>
        <strain evidence="2 3">YoMME</strain>
    </source>
</reference>
<evidence type="ECO:0000313" key="3">
    <source>
        <dbReference type="Proteomes" id="UP001199916"/>
    </source>
</evidence>
<dbReference type="RefSeq" id="WP_233697631.1">
    <property type="nucleotide sequence ID" value="NZ_JAJNBZ010000014.1"/>
</dbReference>
<keyword evidence="1" id="KW-0812">Transmembrane</keyword>
<name>A0ABS8YL15_9BACL</name>
<feature type="transmembrane region" description="Helical" evidence="1">
    <location>
        <begin position="32"/>
        <end position="54"/>
    </location>
</feature>
<keyword evidence="1" id="KW-0472">Membrane</keyword>
<sequence length="127" mass="14588">MKRLLLITVLFTVAYTAYNSHAPIILNLSNSFFISGLIYLFIALFSYVRNIGFFKTLSYHLYRKRQADKQDDALNAAGGTSEQHQQKKIELHEYTAQLGKSKWSNKLFYLFSIPLLFCSCVLAFASM</sequence>
<evidence type="ECO:0000256" key="1">
    <source>
        <dbReference type="SAM" id="Phobius"/>
    </source>
</evidence>
<keyword evidence="3" id="KW-1185">Reference proteome</keyword>
<comment type="caution">
    <text evidence="2">The sequence shown here is derived from an EMBL/GenBank/DDBJ whole genome shotgun (WGS) entry which is preliminary data.</text>
</comment>